<dbReference type="AlphaFoldDB" id="A0A485LSW3"/>
<protein>
    <submittedName>
        <fullName evidence="3">Aste57867_25013 protein</fullName>
    </submittedName>
</protein>
<evidence type="ECO:0000256" key="1">
    <source>
        <dbReference type="SAM" id="MobiDB-lite"/>
    </source>
</evidence>
<dbReference type="EMBL" id="VJMH01007480">
    <property type="protein sequence ID" value="KAF0682878.1"/>
    <property type="molecule type" value="Genomic_DNA"/>
</dbReference>
<keyword evidence="4" id="KW-1185">Reference proteome</keyword>
<feature type="region of interest" description="Disordered" evidence="1">
    <location>
        <begin position="25"/>
        <end position="48"/>
    </location>
</feature>
<sequence>MLVACEYSPAVHSTATKMNLPSATSINTTHRVPPPTMRTPSEAARPFNGRCKYKSGRCMNERTLKENGLPHTLCEEHRILHNKNQRKSDTKRRRLRKGMPYEPRSAPTIQMIHDLEYRSAGSTYSSEQEDARSGEEFSDDDNQTPVGGGDHTPRVFPSAAMFAAMDDISLSNHHQHIEQSSTASTATAAPVEWSNEEISMLHSLLGIKKEI</sequence>
<reference evidence="3 4" key="1">
    <citation type="submission" date="2019-03" db="EMBL/GenBank/DDBJ databases">
        <authorList>
            <person name="Gaulin E."/>
            <person name="Dumas B."/>
        </authorList>
    </citation>
    <scope>NUCLEOTIDE SEQUENCE [LARGE SCALE GENOMIC DNA]</scope>
    <source>
        <strain evidence="3">CBS 568.67</strain>
    </source>
</reference>
<accession>A0A485LSW3</accession>
<evidence type="ECO:0000313" key="3">
    <source>
        <dbReference type="EMBL" id="VFU01644.1"/>
    </source>
</evidence>
<dbReference type="OrthoDB" id="79142at2759"/>
<feature type="region of interest" description="Disordered" evidence="1">
    <location>
        <begin position="120"/>
        <end position="151"/>
    </location>
</feature>
<feature type="compositionally biased region" description="Basic residues" evidence="1">
    <location>
        <begin position="80"/>
        <end position="97"/>
    </location>
</feature>
<organism evidence="3 4">
    <name type="scientific">Aphanomyces stellatus</name>
    <dbReference type="NCBI Taxonomy" id="120398"/>
    <lineage>
        <taxon>Eukaryota</taxon>
        <taxon>Sar</taxon>
        <taxon>Stramenopiles</taxon>
        <taxon>Oomycota</taxon>
        <taxon>Saprolegniomycetes</taxon>
        <taxon>Saprolegniales</taxon>
        <taxon>Verrucalvaceae</taxon>
        <taxon>Aphanomyces</taxon>
    </lineage>
</organism>
<dbReference type="Proteomes" id="UP000332933">
    <property type="component" value="Unassembled WGS sequence"/>
</dbReference>
<gene>
    <name evidence="3" type="primary">Aste57867_25013</name>
    <name evidence="2" type="ORF">As57867_024935</name>
    <name evidence="3" type="ORF">ASTE57867_25013</name>
</gene>
<name>A0A485LSW3_9STRA</name>
<evidence type="ECO:0000313" key="4">
    <source>
        <dbReference type="Proteomes" id="UP000332933"/>
    </source>
</evidence>
<dbReference type="EMBL" id="CAADRA010007506">
    <property type="protein sequence ID" value="VFU01644.1"/>
    <property type="molecule type" value="Genomic_DNA"/>
</dbReference>
<feature type="region of interest" description="Disordered" evidence="1">
    <location>
        <begin position="80"/>
        <end position="103"/>
    </location>
</feature>
<evidence type="ECO:0000313" key="2">
    <source>
        <dbReference type="EMBL" id="KAF0682878.1"/>
    </source>
</evidence>
<reference evidence="2" key="2">
    <citation type="submission" date="2019-06" db="EMBL/GenBank/DDBJ databases">
        <title>Genomics analysis of Aphanomyces spp. identifies a new class of oomycete effector associated with host adaptation.</title>
        <authorList>
            <person name="Gaulin E."/>
        </authorList>
    </citation>
    <scope>NUCLEOTIDE SEQUENCE</scope>
    <source>
        <strain evidence="2">CBS 578.67</strain>
    </source>
</reference>
<proteinExistence type="predicted"/>